<dbReference type="STRING" id="1560201.NG42_10765"/>
<accession>A0A0L7T3H5</accession>
<evidence type="ECO:0000313" key="5">
    <source>
        <dbReference type="Proteomes" id="UP000037088"/>
    </source>
</evidence>
<dbReference type="EMBL" id="JRXE01000013">
    <property type="protein sequence ID" value="KOC89952.1"/>
    <property type="molecule type" value="Genomic_DNA"/>
</dbReference>
<evidence type="ECO:0000313" key="4">
    <source>
        <dbReference type="Proteomes" id="UP000036851"/>
    </source>
</evidence>
<dbReference type="Proteomes" id="UP000037088">
    <property type="component" value="Unassembled WGS sequence"/>
</dbReference>
<name>A0A0L7T3H5_9GAMM</name>
<evidence type="ECO:0000313" key="2">
    <source>
        <dbReference type="EMBL" id="KOC89952.1"/>
    </source>
</evidence>
<dbReference type="EMBL" id="JRXF01000006">
    <property type="protein sequence ID" value="KOC94356.1"/>
    <property type="molecule type" value="Genomic_DNA"/>
</dbReference>
<reference evidence="4 5" key="1">
    <citation type="journal article" date="2015" name="Int. J. Syst. Evol. Microbiol.">
        <title>Erwinia iniecta sp. nov., isolated from Russian wheat aphids (Diuraphis noxia).</title>
        <authorList>
            <person name="Campillo T."/>
            <person name="Luna E."/>
            <person name="Portier P."/>
            <person name="Fischer-Le Saux M."/>
            <person name="Lapitan N."/>
            <person name="Tisserat N.A."/>
            <person name="Leach J.E."/>
        </authorList>
    </citation>
    <scope>NUCLEOTIDE SEQUENCE [LARGE SCALE GENOMIC DNA]</scope>
    <source>
        <strain evidence="2 5">B120</strain>
        <strain evidence="3 4">B149</strain>
    </source>
</reference>
<keyword evidence="1" id="KW-0175">Coiled coil</keyword>
<evidence type="ECO:0000256" key="1">
    <source>
        <dbReference type="SAM" id="Coils"/>
    </source>
</evidence>
<dbReference type="RefSeq" id="WP_052899310.1">
    <property type="nucleotide sequence ID" value="NZ_JRXE01000013.1"/>
</dbReference>
<sequence length="178" mass="20790">MKSTLLLQQLDARVDQLASSVSPLAERRTRRARFDNQLFHCQSTRLGDYLQEVRETLAQLKQCVAGANPERLSWLAERVVLQIGALQREVATQTLRRQEGMKQSPAEKLQQKLADHHEFERRLLAMLMERERQLGQQETLLQQQKMQQEMVALEARLQRCRAALKEIEREVAQREQGF</sequence>
<feature type="coiled-coil region" evidence="1">
    <location>
        <begin position="143"/>
        <end position="177"/>
    </location>
</feature>
<dbReference type="Gene3D" id="1.20.1270.340">
    <property type="match status" value="1"/>
</dbReference>
<dbReference type="InterPro" id="IPR010890">
    <property type="entry name" value="PriC"/>
</dbReference>
<dbReference type="Proteomes" id="UP000036851">
    <property type="component" value="Unassembled WGS sequence"/>
</dbReference>
<dbReference type="PATRIC" id="fig|1560201.3.peg.2294"/>
<dbReference type="Pfam" id="PF07445">
    <property type="entry name" value="PriC"/>
    <property type="match status" value="1"/>
</dbReference>
<dbReference type="AlphaFoldDB" id="A0A0L7T3H5"/>
<proteinExistence type="predicted"/>
<comment type="caution">
    <text evidence="2">The sequence shown here is derived from an EMBL/GenBank/DDBJ whole genome shotgun (WGS) entry which is preliminary data.</text>
</comment>
<gene>
    <name evidence="2" type="ORF">NG42_10765</name>
    <name evidence="3" type="ORF">NG43_05415</name>
</gene>
<dbReference type="InterPro" id="IPR038338">
    <property type="entry name" value="PriC_sf"/>
</dbReference>
<organism evidence="2 5">
    <name type="scientific">Winslowiella iniecta</name>
    <dbReference type="NCBI Taxonomy" id="1560201"/>
    <lineage>
        <taxon>Bacteria</taxon>
        <taxon>Pseudomonadati</taxon>
        <taxon>Pseudomonadota</taxon>
        <taxon>Gammaproteobacteria</taxon>
        <taxon>Enterobacterales</taxon>
        <taxon>Erwiniaceae</taxon>
        <taxon>Winslowiella</taxon>
    </lineage>
</organism>
<keyword evidence="5" id="KW-1185">Reference proteome</keyword>
<evidence type="ECO:0000313" key="3">
    <source>
        <dbReference type="EMBL" id="KOC94356.1"/>
    </source>
</evidence>
<dbReference type="OrthoDB" id="6402824at2"/>
<protein>
    <submittedName>
        <fullName evidence="2">Prephenate dehydrogenase</fullName>
    </submittedName>
</protein>